<evidence type="ECO:0000256" key="2">
    <source>
        <dbReference type="ARBA" id="ARBA00023125"/>
    </source>
</evidence>
<name>A0ABC9BZ04_9POAL</name>
<evidence type="ECO:0000313" key="7">
    <source>
        <dbReference type="Proteomes" id="UP001497457"/>
    </source>
</evidence>
<evidence type="ECO:0000256" key="3">
    <source>
        <dbReference type="ARBA" id="ARBA00023163"/>
    </source>
</evidence>
<keyword evidence="1" id="KW-0805">Transcription regulation</keyword>
<evidence type="ECO:0000259" key="5">
    <source>
        <dbReference type="Pfam" id="PF02365"/>
    </source>
</evidence>
<dbReference type="GO" id="GO:0003677">
    <property type="term" value="F:DNA binding"/>
    <property type="evidence" value="ECO:0007669"/>
    <property type="project" value="UniProtKB-KW"/>
</dbReference>
<proteinExistence type="predicted"/>
<dbReference type="Proteomes" id="UP001497457">
    <property type="component" value="Chromosome 28b"/>
</dbReference>
<keyword evidence="2" id="KW-0238">DNA-binding</keyword>
<reference evidence="6" key="1">
    <citation type="submission" date="2024-10" db="EMBL/GenBank/DDBJ databases">
        <authorList>
            <person name="Ryan C."/>
        </authorList>
    </citation>
    <scope>NUCLEOTIDE SEQUENCE [LARGE SCALE GENOMIC DNA]</scope>
</reference>
<dbReference type="Pfam" id="PF02365">
    <property type="entry name" value="NAM"/>
    <property type="match status" value="1"/>
</dbReference>
<keyword evidence="7" id="KW-1185">Reference proteome</keyword>
<keyword evidence="4" id="KW-0539">Nucleus</keyword>
<dbReference type="InterPro" id="IPR036093">
    <property type="entry name" value="NAC_dom_sf"/>
</dbReference>
<keyword evidence="3" id="KW-0804">Transcription</keyword>
<dbReference type="InterPro" id="IPR003441">
    <property type="entry name" value="NAC-dom"/>
</dbReference>
<evidence type="ECO:0000313" key="6">
    <source>
        <dbReference type="EMBL" id="CAL5010021.1"/>
    </source>
</evidence>
<feature type="domain" description="NAC" evidence="5">
    <location>
        <begin position="7"/>
        <end position="117"/>
    </location>
</feature>
<protein>
    <recommendedName>
        <fullName evidence="5">NAC domain-containing protein</fullName>
    </recommendedName>
</protein>
<dbReference type="AlphaFoldDB" id="A0ABC9BZ04"/>
<evidence type="ECO:0000256" key="1">
    <source>
        <dbReference type="ARBA" id="ARBA00023015"/>
    </source>
</evidence>
<gene>
    <name evidence="6" type="ORF">URODEC1_LOCUS69799</name>
</gene>
<accession>A0ABC9BZ04</accession>
<dbReference type="Gene3D" id="2.170.150.80">
    <property type="entry name" value="NAC domain"/>
    <property type="match status" value="1"/>
</dbReference>
<dbReference type="EMBL" id="OZ075138">
    <property type="protein sequence ID" value="CAL5010021.1"/>
    <property type="molecule type" value="Genomic_DNA"/>
</dbReference>
<organism evidence="6 7">
    <name type="scientific">Urochloa decumbens</name>
    <dbReference type="NCBI Taxonomy" id="240449"/>
    <lineage>
        <taxon>Eukaryota</taxon>
        <taxon>Viridiplantae</taxon>
        <taxon>Streptophyta</taxon>
        <taxon>Embryophyta</taxon>
        <taxon>Tracheophyta</taxon>
        <taxon>Spermatophyta</taxon>
        <taxon>Magnoliopsida</taxon>
        <taxon>Liliopsida</taxon>
        <taxon>Poales</taxon>
        <taxon>Poaceae</taxon>
        <taxon>PACMAD clade</taxon>
        <taxon>Panicoideae</taxon>
        <taxon>Panicodae</taxon>
        <taxon>Paniceae</taxon>
        <taxon>Melinidinae</taxon>
        <taxon>Urochloa</taxon>
    </lineage>
</organism>
<dbReference type="SUPFAM" id="SSF101941">
    <property type="entry name" value="NAC domain"/>
    <property type="match status" value="1"/>
</dbReference>
<sequence>MQPAAATEADLVDALAQRKRGLPPLASQPFTVHDDVFIYNSDPSRLYDRYGGGAADSSGCVYLFCDMFSCLDCWKVAAGTQPVLDSGGAVVGWKDTLVYHEGTRWLPRIRWAMDEFEVEYQEGFEFSLRRMHLYRLRRLDATS</sequence>
<evidence type="ECO:0000256" key="4">
    <source>
        <dbReference type="ARBA" id="ARBA00023242"/>
    </source>
</evidence>